<dbReference type="AlphaFoldDB" id="A0A067N360"/>
<dbReference type="Proteomes" id="UP000027195">
    <property type="component" value="Unassembled WGS sequence"/>
</dbReference>
<organism evidence="2 3">
    <name type="scientific">Botryobasidium botryosum (strain FD-172 SS1)</name>
    <dbReference type="NCBI Taxonomy" id="930990"/>
    <lineage>
        <taxon>Eukaryota</taxon>
        <taxon>Fungi</taxon>
        <taxon>Dikarya</taxon>
        <taxon>Basidiomycota</taxon>
        <taxon>Agaricomycotina</taxon>
        <taxon>Agaricomycetes</taxon>
        <taxon>Cantharellales</taxon>
        <taxon>Botryobasidiaceae</taxon>
        <taxon>Botryobasidium</taxon>
    </lineage>
</organism>
<protein>
    <submittedName>
        <fullName evidence="2">Uncharacterized protein</fullName>
    </submittedName>
</protein>
<accession>A0A067N360</accession>
<reference evidence="3" key="1">
    <citation type="journal article" date="2014" name="Proc. Natl. Acad. Sci. U.S.A.">
        <title>Extensive sampling of basidiomycete genomes demonstrates inadequacy of the white-rot/brown-rot paradigm for wood decay fungi.</title>
        <authorList>
            <person name="Riley R."/>
            <person name="Salamov A.A."/>
            <person name="Brown D.W."/>
            <person name="Nagy L.G."/>
            <person name="Floudas D."/>
            <person name="Held B.W."/>
            <person name="Levasseur A."/>
            <person name="Lombard V."/>
            <person name="Morin E."/>
            <person name="Otillar R."/>
            <person name="Lindquist E.A."/>
            <person name="Sun H."/>
            <person name="LaButti K.M."/>
            <person name="Schmutz J."/>
            <person name="Jabbour D."/>
            <person name="Luo H."/>
            <person name="Baker S.E."/>
            <person name="Pisabarro A.G."/>
            <person name="Walton J.D."/>
            <person name="Blanchette R.A."/>
            <person name="Henrissat B."/>
            <person name="Martin F."/>
            <person name="Cullen D."/>
            <person name="Hibbett D.S."/>
            <person name="Grigoriev I.V."/>
        </authorList>
    </citation>
    <scope>NUCLEOTIDE SEQUENCE [LARGE SCALE GENOMIC DNA]</scope>
    <source>
        <strain evidence="3">FD-172 SS1</strain>
    </source>
</reference>
<dbReference type="EMBL" id="KL198021">
    <property type="protein sequence ID" value="KDQ18582.1"/>
    <property type="molecule type" value="Genomic_DNA"/>
</dbReference>
<gene>
    <name evidence="2" type="ORF">BOTBODRAFT_42233</name>
</gene>
<keyword evidence="3" id="KW-1185">Reference proteome</keyword>
<dbReference type="HOGENOM" id="CLU_1343049_0_0_1"/>
<feature type="region of interest" description="Disordered" evidence="1">
    <location>
        <begin position="1"/>
        <end position="23"/>
    </location>
</feature>
<evidence type="ECO:0000256" key="1">
    <source>
        <dbReference type="SAM" id="MobiDB-lite"/>
    </source>
</evidence>
<sequence length="204" mass="22732">MSPFWTTRKGEDDNGWHPWGTPQEAAGKEKKWYKIISPCFFGASAPKLPFASSNELGQGGEEARLVEEQYFEGQFQNTANLAVSITLEQLIQKYSESEGIASPKLEKELGQALQDVRKEMPIEYVAGESFIEHNMKLFAALYSRSGIVPFAGKIWGYEVVKKVGPSDSGVFGECFEGRLWGACPVALKRLRTKAEKPDSEKNCL</sequence>
<evidence type="ECO:0000313" key="3">
    <source>
        <dbReference type="Proteomes" id="UP000027195"/>
    </source>
</evidence>
<proteinExistence type="predicted"/>
<evidence type="ECO:0000313" key="2">
    <source>
        <dbReference type="EMBL" id="KDQ18582.1"/>
    </source>
</evidence>
<dbReference type="InParanoid" id="A0A067N360"/>
<name>A0A067N360_BOTB1</name>